<feature type="transmembrane region" description="Helical" evidence="1">
    <location>
        <begin position="118"/>
        <end position="136"/>
    </location>
</feature>
<keyword evidence="1" id="KW-1133">Transmembrane helix</keyword>
<dbReference type="Proteomes" id="UP001562159">
    <property type="component" value="Unassembled WGS sequence"/>
</dbReference>
<feature type="transmembrane region" description="Helical" evidence="1">
    <location>
        <begin position="34"/>
        <end position="56"/>
    </location>
</feature>
<accession>A0ABV4AN32</accession>
<feature type="transmembrane region" description="Helical" evidence="1">
    <location>
        <begin position="196"/>
        <end position="213"/>
    </location>
</feature>
<feature type="transmembrane region" description="Helical" evidence="1">
    <location>
        <begin position="219"/>
        <end position="237"/>
    </location>
</feature>
<evidence type="ECO:0000259" key="2">
    <source>
        <dbReference type="Pfam" id="PF02517"/>
    </source>
</evidence>
<gene>
    <name evidence="3" type="ORF">AB7878_02985</name>
</gene>
<dbReference type="Pfam" id="PF02517">
    <property type="entry name" value="Rce1-like"/>
    <property type="match status" value="1"/>
</dbReference>
<dbReference type="InterPro" id="IPR052710">
    <property type="entry name" value="CAAX_protease"/>
</dbReference>
<dbReference type="InterPro" id="IPR003675">
    <property type="entry name" value="Rce1/LyrA-like_dom"/>
</dbReference>
<feature type="transmembrane region" description="Helical" evidence="1">
    <location>
        <begin position="244"/>
        <end position="267"/>
    </location>
</feature>
<evidence type="ECO:0000313" key="4">
    <source>
        <dbReference type="Proteomes" id="UP001562159"/>
    </source>
</evidence>
<dbReference type="PANTHER" id="PTHR36435:SF1">
    <property type="entry name" value="CAAX AMINO TERMINAL PROTEASE FAMILY PROTEIN"/>
    <property type="match status" value="1"/>
</dbReference>
<keyword evidence="1" id="KW-0812">Transmembrane</keyword>
<evidence type="ECO:0000313" key="3">
    <source>
        <dbReference type="EMBL" id="MEY2181370.1"/>
    </source>
</evidence>
<name>A0ABV4AN32_9GAMM</name>
<feature type="transmembrane region" description="Helical" evidence="1">
    <location>
        <begin position="76"/>
        <end position="97"/>
    </location>
</feature>
<organism evidence="3 4">
    <name type="scientific">Rhodanobacter humi</name>
    <dbReference type="NCBI Taxonomy" id="1888173"/>
    <lineage>
        <taxon>Bacteria</taxon>
        <taxon>Pseudomonadati</taxon>
        <taxon>Pseudomonadota</taxon>
        <taxon>Gammaproteobacteria</taxon>
        <taxon>Lysobacterales</taxon>
        <taxon>Rhodanobacteraceae</taxon>
        <taxon>Rhodanobacter</taxon>
    </lineage>
</organism>
<proteinExistence type="predicted"/>
<keyword evidence="4" id="KW-1185">Reference proteome</keyword>
<sequence>MDAPRHSLPPALPPTFAAPTLPGLPGIGGALGLIALYFAMQVVTGFVTALLLGFGYRLLHGATPVDLRALVTRPDISSAVVIVTLCGAALVTLWAARARWPRLWAQAQPPGFGFATPAAAYCIAAVALGLVVPLVGGKLTELLAHGHAVPQDVKQLGGGAGTGFRIALTLAVASIGPLVEELLFRGVLLSALLRRLRTVWAVLASAALFALVHLPDLHWLWYALPNLALLGVVLAWLRLRSGSLWPAVIAHASNNLLAMLALFASLAHPG</sequence>
<keyword evidence="1" id="KW-0472">Membrane</keyword>
<comment type="caution">
    <text evidence="3">The sequence shown here is derived from an EMBL/GenBank/DDBJ whole genome shotgun (WGS) entry which is preliminary data.</text>
</comment>
<protein>
    <submittedName>
        <fullName evidence="3">Lysostaphin resistance A-like protein</fullName>
    </submittedName>
</protein>
<feature type="transmembrane region" description="Helical" evidence="1">
    <location>
        <begin position="164"/>
        <end position="184"/>
    </location>
</feature>
<reference evidence="3 4" key="1">
    <citation type="submission" date="2024-07" db="EMBL/GenBank/DDBJ databases">
        <title>Molecular mechanisms and environmental adaptations of flagellar loss and biofilm growth of Rhodanobacter under environmental stress.</title>
        <authorList>
            <person name="Chen M."/>
        </authorList>
    </citation>
    <scope>NUCLEOTIDE SEQUENCE [LARGE SCALE GENOMIC DNA]</scope>
    <source>
        <strain evidence="3 4">RS22</strain>
    </source>
</reference>
<evidence type="ECO:0000256" key="1">
    <source>
        <dbReference type="SAM" id="Phobius"/>
    </source>
</evidence>
<dbReference type="PANTHER" id="PTHR36435">
    <property type="entry name" value="SLR1288 PROTEIN"/>
    <property type="match status" value="1"/>
</dbReference>
<dbReference type="EMBL" id="JBGBPY010000001">
    <property type="protein sequence ID" value="MEY2181370.1"/>
    <property type="molecule type" value="Genomic_DNA"/>
</dbReference>
<feature type="domain" description="CAAX prenyl protease 2/Lysostaphin resistance protein A-like" evidence="2">
    <location>
        <begin position="166"/>
        <end position="257"/>
    </location>
</feature>